<dbReference type="CDD" id="cd16664">
    <property type="entry name" value="RING-Ubox_PUB"/>
    <property type="match status" value="1"/>
</dbReference>
<dbReference type="InterPro" id="IPR045210">
    <property type="entry name" value="RING-Ubox_PUB"/>
</dbReference>
<dbReference type="InterPro" id="IPR013083">
    <property type="entry name" value="Znf_RING/FYVE/PHD"/>
</dbReference>
<evidence type="ECO:0000313" key="8">
    <source>
        <dbReference type="Proteomes" id="UP000243459"/>
    </source>
</evidence>
<dbReference type="UniPathway" id="UPA00143"/>
<gene>
    <name evidence="7" type="ORF">A4U43_C02F6390</name>
</gene>
<dbReference type="Gene3D" id="1.25.10.10">
    <property type="entry name" value="Leucine-rich Repeat Variant"/>
    <property type="match status" value="1"/>
</dbReference>
<dbReference type="InterPro" id="IPR058678">
    <property type="entry name" value="ARM_PUB"/>
</dbReference>
<evidence type="ECO:0000256" key="1">
    <source>
        <dbReference type="ARBA" id="ARBA00000900"/>
    </source>
</evidence>
<dbReference type="Gramene" id="ONK77425">
    <property type="protein sequence ID" value="ONK77425"/>
    <property type="gene ID" value="A4U43_C02F6390"/>
</dbReference>
<dbReference type="InterPro" id="IPR045185">
    <property type="entry name" value="PUB22/23/24-like"/>
</dbReference>
<feature type="domain" description="U-box" evidence="6">
    <location>
        <begin position="2"/>
        <end position="76"/>
    </location>
</feature>
<evidence type="ECO:0000256" key="5">
    <source>
        <dbReference type="RuleBase" id="RU369093"/>
    </source>
</evidence>
<dbReference type="InterPro" id="IPR011989">
    <property type="entry name" value="ARM-like"/>
</dbReference>
<keyword evidence="3 5" id="KW-0808">Transferase</keyword>
<keyword evidence="8" id="KW-1185">Reference proteome</keyword>
<dbReference type="SUPFAM" id="SSF57850">
    <property type="entry name" value="RING/U-box"/>
    <property type="match status" value="1"/>
</dbReference>
<keyword evidence="4 5" id="KW-0833">Ubl conjugation pathway</keyword>
<dbReference type="GO" id="GO:0061630">
    <property type="term" value="F:ubiquitin protein ligase activity"/>
    <property type="evidence" value="ECO:0007669"/>
    <property type="project" value="UniProtKB-UniRule"/>
</dbReference>
<dbReference type="FunFam" id="3.30.40.10:FF:000442">
    <property type="entry name" value="RING-type E3 ubiquitin transferase"/>
    <property type="match status" value="1"/>
</dbReference>
<comment type="pathway">
    <text evidence="2 5">Protein modification; protein ubiquitination.</text>
</comment>
<dbReference type="InterPro" id="IPR016024">
    <property type="entry name" value="ARM-type_fold"/>
</dbReference>
<evidence type="ECO:0000313" key="7">
    <source>
        <dbReference type="EMBL" id="ONK77425.1"/>
    </source>
</evidence>
<dbReference type="Pfam" id="PF04564">
    <property type="entry name" value="U-box"/>
    <property type="match status" value="1"/>
</dbReference>
<comment type="function">
    <text evidence="5">Functions as an E3 ubiquitin ligase.</text>
</comment>
<evidence type="ECO:0000256" key="3">
    <source>
        <dbReference type="ARBA" id="ARBA00022679"/>
    </source>
</evidence>
<dbReference type="SMART" id="SM00504">
    <property type="entry name" value="Ubox"/>
    <property type="match status" value="1"/>
</dbReference>
<dbReference type="AlphaFoldDB" id="A0A5P1FGC2"/>
<organism evidence="7 8">
    <name type="scientific">Asparagus officinalis</name>
    <name type="common">Garden asparagus</name>
    <dbReference type="NCBI Taxonomy" id="4686"/>
    <lineage>
        <taxon>Eukaryota</taxon>
        <taxon>Viridiplantae</taxon>
        <taxon>Streptophyta</taxon>
        <taxon>Embryophyta</taxon>
        <taxon>Tracheophyta</taxon>
        <taxon>Spermatophyta</taxon>
        <taxon>Magnoliopsida</taxon>
        <taxon>Liliopsida</taxon>
        <taxon>Asparagales</taxon>
        <taxon>Asparagaceae</taxon>
        <taxon>Asparagoideae</taxon>
        <taxon>Asparagus</taxon>
    </lineage>
</organism>
<dbReference type="Gene3D" id="3.30.40.10">
    <property type="entry name" value="Zinc/RING finger domain, C3HC4 (zinc finger)"/>
    <property type="match status" value="1"/>
</dbReference>
<protein>
    <recommendedName>
        <fullName evidence="5 6">U-box domain-containing protein</fullName>
        <ecNumber evidence="5">2.3.2.27</ecNumber>
    </recommendedName>
    <alternativeName>
        <fullName evidence="5">RING-type E3 ubiquitin transferase PUB</fullName>
    </alternativeName>
</protein>
<evidence type="ECO:0000256" key="4">
    <source>
        <dbReference type="ARBA" id="ARBA00022786"/>
    </source>
</evidence>
<sequence length="398" mass="43154">MSIPHLFRCPISLDLFTDPVTLSTGQTYDRPSIEKWLAAGNDTCPVTMQRLTDTGLVPNRTLRHLIDRWLLSGSDPYEFRPEPNILAQATGTGTALSLTSLKHSLQSHVTDIDTKFQILKKVRILAVESDIGNACLIQLGFFPLLLQLVFQSSSSEFSEVGLDCVTSLLHSAQLDSLNMLKKEANLTSLLLLLDQGNVKIKTSLCYLIETITTSDATRELCQVLGKSPRVLQIVLSLVHRCSEPAVRALSGICSVEANIFNAIQGGAIDGLISYLMNSSTKNSSIALATLETLANTEPGKRALIKSCNGVRVLVKSVFRVSSESGGSEHAIGALMVVCRESAKARAEAVEAGVMSQVLLLLQSQCGCKGKAKARGLLKLFRSMWGRDPSTGARFYPVF</sequence>
<dbReference type="Proteomes" id="UP000243459">
    <property type="component" value="Chromosome 2"/>
</dbReference>
<reference evidence="8" key="1">
    <citation type="journal article" date="2017" name="Nat. Commun.">
        <title>The asparagus genome sheds light on the origin and evolution of a young Y chromosome.</title>
        <authorList>
            <person name="Harkess A."/>
            <person name="Zhou J."/>
            <person name="Xu C."/>
            <person name="Bowers J.E."/>
            <person name="Van der Hulst R."/>
            <person name="Ayyampalayam S."/>
            <person name="Mercati F."/>
            <person name="Riccardi P."/>
            <person name="McKain M.R."/>
            <person name="Kakrana A."/>
            <person name="Tang H."/>
            <person name="Ray J."/>
            <person name="Groenendijk J."/>
            <person name="Arikit S."/>
            <person name="Mathioni S.M."/>
            <person name="Nakano M."/>
            <person name="Shan H."/>
            <person name="Telgmann-Rauber A."/>
            <person name="Kanno A."/>
            <person name="Yue Z."/>
            <person name="Chen H."/>
            <person name="Li W."/>
            <person name="Chen Y."/>
            <person name="Xu X."/>
            <person name="Zhang Y."/>
            <person name="Luo S."/>
            <person name="Chen H."/>
            <person name="Gao J."/>
            <person name="Mao Z."/>
            <person name="Pires J.C."/>
            <person name="Luo M."/>
            <person name="Kudrna D."/>
            <person name="Wing R.A."/>
            <person name="Meyers B.C."/>
            <person name="Yi K."/>
            <person name="Kong H."/>
            <person name="Lavrijsen P."/>
            <person name="Sunseri F."/>
            <person name="Falavigna A."/>
            <person name="Ye Y."/>
            <person name="Leebens-Mack J.H."/>
            <person name="Chen G."/>
        </authorList>
    </citation>
    <scope>NUCLEOTIDE SEQUENCE [LARGE SCALE GENOMIC DNA]</scope>
    <source>
        <strain evidence="8">cv. DH0086</strain>
    </source>
</reference>
<dbReference type="InterPro" id="IPR003613">
    <property type="entry name" value="Ubox_domain"/>
</dbReference>
<evidence type="ECO:0000259" key="6">
    <source>
        <dbReference type="PROSITE" id="PS51698"/>
    </source>
</evidence>
<dbReference type="OrthoDB" id="10064100at2759"/>
<accession>A0A5P1FGC2</accession>
<proteinExistence type="predicted"/>
<name>A0A5P1FGC2_ASPOF</name>
<dbReference type="PROSITE" id="PS51698">
    <property type="entry name" value="U_BOX"/>
    <property type="match status" value="1"/>
</dbReference>
<dbReference type="Pfam" id="PF25598">
    <property type="entry name" value="ARM_PUB"/>
    <property type="match status" value="1"/>
</dbReference>
<dbReference type="EC" id="2.3.2.27" evidence="5"/>
<dbReference type="PANTHER" id="PTHR22849:SF103">
    <property type="entry name" value="U-BOX DOMAIN-CONTAINING PROTEIN"/>
    <property type="match status" value="1"/>
</dbReference>
<dbReference type="PANTHER" id="PTHR22849">
    <property type="entry name" value="WDSAM1 PROTEIN"/>
    <property type="match status" value="1"/>
</dbReference>
<dbReference type="SUPFAM" id="SSF48371">
    <property type="entry name" value="ARM repeat"/>
    <property type="match status" value="1"/>
</dbReference>
<dbReference type="EMBL" id="CM007382">
    <property type="protein sequence ID" value="ONK77425.1"/>
    <property type="molecule type" value="Genomic_DNA"/>
</dbReference>
<evidence type="ECO:0000256" key="2">
    <source>
        <dbReference type="ARBA" id="ARBA00004906"/>
    </source>
</evidence>
<dbReference type="OMA" id="GRACMVQ"/>
<comment type="catalytic activity">
    <reaction evidence="1 5">
        <text>S-ubiquitinyl-[E2 ubiquitin-conjugating enzyme]-L-cysteine + [acceptor protein]-L-lysine = [E2 ubiquitin-conjugating enzyme]-L-cysteine + N(6)-ubiquitinyl-[acceptor protein]-L-lysine.</text>
        <dbReference type="EC" id="2.3.2.27"/>
    </reaction>
</comment>
<dbReference type="GO" id="GO:0016567">
    <property type="term" value="P:protein ubiquitination"/>
    <property type="evidence" value="ECO:0007669"/>
    <property type="project" value="UniProtKB-UniRule"/>
</dbReference>